<proteinExistence type="predicted"/>
<dbReference type="CDD" id="cd00051">
    <property type="entry name" value="EFh"/>
    <property type="match status" value="1"/>
</dbReference>
<dbReference type="InterPro" id="IPR011992">
    <property type="entry name" value="EF-hand-dom_pair"/>
</dbReference>
<dbReference type="SUPFAM" id="SSF47473">
    <property type="entry name" value="EF-hand"/>
    <property type="match status" value="1"/>
</dbReference>
<reference evidence="2 3" key="1">
    <citation type="submission" date="2014-12" db="EMBL/GenBank/DDBJ databases">
        <title>Frankia sp. BMG5.1 draft genome.</title>
        <authorList>
            <person name="Gtari M."/>
            <person name="Ghodhbane-Gtari F."/>
            <person name="Nouioui I."/>
            <person name="Ktari A."/>
            <person name="Hezbri K."/>
            <person name="Mimouni W."/>
            <person name="Sbissi I."/>
            <person name="Ayari A."/>
            <person name="Yamanaka T."/>
            <person name="Normand P."/>
            <person name="Tisa L.S."/>
            <person name="Boudabous A."/>
        </authorList>
    </citation>
    <scope>NUCLEOTIDE SEQUENCE [LARGE SCALE GENOMIC DNA]</scope>
    <source>
        <strain evidence="2 3">BMG5.1</strain>
    </source>
</reference>
<feature type="domain" description="EF-hand" evidence="1">
    <location>
        <begin position="124"/>
        <end position="152"/>
    </location>
</feature>
<organism evidence="2 3">
    <name type="scientific">Protofrankia coriariae</name>
    <dbReference type="NCBI Taxonomy" id="1562887"/>
    <lineage>
        <taxon>Bacteria</taxon>
        <taxon>Bacillati</taxon>
        <taxon>Actinomycetota</taxon>
        <taxon>Actinomycetes</taxon>
        <taxon>Frankiales</taxon>
        <taxon>Frankiaceae</taxon>
        <taxon>Protofrankia</taxon>
    </lineage>
</organism>
<dbReference type="SMART" id="SM00054">
    <property type="entry name" value="EFh"/>
    <property type="match status" value="2"/>
</dbReference>
<comment type="caution">
    <text evidence="2">The sequence shown here is derived from an EMBL/GenBank/DDBJ whole genome shotgun (WGS) entry which is preliminary data.</text>
</comment>
<dbReference type="Pfam" id="PF13202">
    <property type="entry name" value="EF-hand_5"/>
    <property type="match status" value="1"/>
</dbReference>
<dbReference type="Gene3D" id="1.10.238.10">
    <property type="entry name" value="EF-hand"/>
    <property type="match status" value="1"/>
</dbReference>
<name>A0ABR5F1R6_9ACTN</name>
<evidence type="ECO:0000313" key="2">
    <source>
        <dbReference type="EMBL" id="KLL10664.1"/>
    </source>
</evidence>
<dbReference type="EMBL" id="JWIO01000028">
    <property type="protein sequence ID" value="KLL10664.1"/>
    <property type="molecule type" value="Genomic_DNA"/>
</dbReference>
<dbReference type="InterPro" id="IPR018247">
    <property type="entry name" value="EF_Hand_1_Ca_BS"/>
</dbReference>
<dbReference type="InterPro" id="IPR002048">
    <property type="entry name" value="EF_hand_dom"/>
</dbReference>
<sequence>MFEATDTNNDGVIEWSDYERIVDRYVSGFGLDRDSREAQALRAAHLMYWFELRRHAGGNDRLDRDDYIAALHSLIVDTSRFNLVEGIPHAIFDVIDRNGDGGISKEEFSRYLQVWKIDPKTGLEVFNRLDIDGDGSISRHEFIRSWREFFYSYDPEVPGSFYFGRV</sequence>
<evidence type="ECO:0000259" key="1">
    <source>
        <dbReference type="PROSITE" id="PS50222"/>
    </source>
</evidence>
<dbReference type="Pfam" id="PF13499">
    <property type="entry name" value="EF-hand_7"/>
    <property type="match status" value="1"/>
</dbReference>
<evidence type="ECO:0000313" key="3">
    <source>
        <dbReference type="Proteomes" id="UP000035425"/>
    </source>
</evidence>
<dbReference type="PROSITE" id="PS00018">
    <property type="entry name" value="EF_HAND_1"/>
    <property type="match status" value="2"/>
</dbReference>
<accession>A0ABR5F1R6</accession>
<protein>
    <submittedName>
        <fullName evidence="2">Calcium-binding protein</fullName>
    </submittedName>
</protein>
<feature type="domain" description="EF-hand" evidence="1">
    <location>
        <begin position="83"/>
        <end position="118"/>
    </location>
</feature>
<keyword evidence="3" id="KW-1185">Reference proteome</keyword>
<dbReference type="PROSITE" id="PS50222">
    <property type="entry name" value="EF_HAND_2"/>
    <property type="match status" value="3"/>
</dbReference>
<feature type="domain" description="EF-hand" evidence="1">
    <location>
        <begin position="1"/>
        <end position="28"/>
    </location>
</feature>
<gene>
    <name evidence="2" type="ORF">FrCorBMG51_16530</name>
</gene>
<dbReference type="Proteomes" id="UP000035425">
    <property type="component" value="Unassembled WGS sequence"/>
</dbReference>